<dbReference type="PANTHER" id="PTHR13117">
    <property type="entry name" value="ENDOPLASMIC RETICULUM MULTISPAN TRANSMEMBRANE PROTEIN-RELATED"/>
    <property type="match status" value="1"/>
</dbReference>
<comment type="pathway">
    <text evidence="2">Protein modification; protein glycosylation.</text>
</comment>
<feature type="transmembrane region" description="Helical" evidence="10">
    <location>
        <begin position="466"/>
        <end position="490"/>
    </location>
</feature>
<evidence type="ECO:0000256" key="6">
    <source>
        <dbReference type="ARBA" id="ARBA00022989"/>
    </source>
</evidence>
<evidence type="ECO:0000256" key="8">
    <source>
        <dbReference type="ARBA" id="ARBA00044793"/>
    </source>
</evidence>
<feature type="transmembrane region" description="Helical" evidence="10">
    <location>
        <begin position="409"/>
        <end position="429"/>
    </location>
</feature>
<dbReference type="PANTHER" id="PTHR13117:SF5">
    <property type="entry name" value="PROTEIN RFT1 HOMOLOG"/>
    <property type="match status" value="1"/>
</dbReference>
<evidence type="ECO:0000256" key="5">
    <source>
        <dbReference type="ARBA" id="ARBA00022824"/>
    </source>
</evidence>
<keyword evidence="4 10" id="KW-0812">Transmembrane</keyword>
<evidence type="ECO:0000256" key="11">
    <source>
        <dbReference type="SAM" id="MobiDB-lite"/>
    </source>
</evidence>
<comment type="function">
    <text evidence="9 10">Intramembrane glycolipid transporter that operates in the biosynthetic pathway of dolichol-linked oligosaccharides, the glycan precursors employed in protein asparagine (N)-glycosylation. The sequential addition of sugars to dolichol pyrophosphate produces dolichol-linked oligosaccharides containing fourteen sugars, including two GlcNAcs, nine mannoses and three glucoses. Once assembled, the oligosaccharide is transferred from the lipid to nascent proteins by oligosaccharyltransferases. The assembly of dolichol-linked oligosaccharides begins on the cytosolic side of the endoplasmic reticulum membrane and finishes in its lumen. RFT1 could mediate the translocation of the cytosolically oriented intermediate DolPP-GlcNAc2Man5, produced by ALG11, into the ER lumen where dolichol-linked oligosaccharides assembly continues. However, the intramembrane lipid transporter activity could not be confirmed in vitro.</text>
</comment>
<comment type="subcellular location">
    <subcellularLocation>
        <location evidence="1 10">Endoplasmic reticulum membrane</location>
        <topology evidence="1 10">Multi-pass membrane protein</topology>
    </subcellularLocation>
</comment>
<dbReference type="Proteomes" id="UP001323405">
    <property type="component" value="Unassembled WGS sequence"/>
</dbReference>
<evidence type="ECO:0000256" key="7">
    <source>
        <dbReference type="ARBA" id="ARBA00023136"/>
    </source>
</evidence>
<evidence type="ECO:0000313" key="12">
    <source>
        <dbReference type="EMBL" id="KAK4654007.1"/>
    </source>
</evidence>
<feature type="transmembrane region" description="Helical" evidence="10">
    <location>
        <begin position="115"/>
        <end position="138"/>
    </location>
</feature>
<dbReference type="Pfam" id="PF04506">
    <property type="entry name" value="Rft-1"/>
    <property type="match status" value="1"/>
</dbReference>
<keyword evidence="13" id="KW-1185">Reference proteome</keyword>
<keyword evidence="10" id="KW-0813">Transport</keyword>
<dbReference type="GeneID" id="87909392"/>
<keyword evidence="6 10" id="KW-1133">Transmembrane helix</keyword>
<evidence type="ECO:0000313" key="13">
    <source>
        <dbReference type="Proteomes" id="UP001323405"/>
    </source>
</evidence>
<reference evidence="12 13" key="1">
    <citation type="journal article" date="2023" name="bioRxiv">
        <title>High-quality genome assemblies of four members of thePodospora anserinaspecies complex.</title>
        <authorList>
            <person name="Ament-Velasquez S.L."/>
            <person name="Vogan A.A."/>
            <person name="Wallerman O."/>
            <person name="Hartmann F."/>
            <person name="Gautier V."/>
            <person name="Silar P."/>
            <person name="Giraud T."/>
            <person name="Johannesson H."/>
        </authorList>
    </citation>
    <scope>NUCLEOTIDE SEQUENCE [LARGE SCALE GENOMIC DNA]</scope>
    <source>
        <strain evidence="12 13">CBS 415.72m</strain>
    </source>
</reference>
<protein>
    <recommendedName>
        <fullName evidence="8 10">Man(5)GlcNAc(2)-PP-dolichol translocation protein RFT1</fullName>
    </recommendedName>
</protein>
<feature type="transmembrane region" description="Helical" evidence="10">
    <location>
        <begin position="63"/>
        <end position="83"/>
    </location>
</feature>
<gene>
    <name evidence="12" type="primary">RFT1</name>
    <name evidence="12" type="ORF">QC762_400320</name>
</gene>
<evidence type="ECO:0000256" key="3">
    <source>
        <dbReference type="ARBA" id="ARBA00010288"/>
    </source>
</evidence>
<keyword evidence="7 10" id="KW-0472">Membrane</keyword>
<dbReference type="RefSeq" id="XP_062742982.1">
    <property type="nucleotide sequence ID" value="XM_062889485.1"/>
</dbReference>
<comment type="caution">
    <text evidence="12">The sequence shown here is derived from an EMBL/GenBank/DDBJ whole genome shotgun (WGS) entry which is preliminary data.</text>
</comment>
<comment type="similarity">
    <text evidence="3 10">Belongs to the RFT1 family.</text>
</comment>
<evidence type="ECO:0000256" key="10">
    <source>
        <dbReference type="RuleBase" id="RU365067"/>
    </source>
</evidence>
<dbReference type="EMBL" id="JAFFHA010000006">
    <property type="protein sequence ID" value="KAK4654007.1"/>
    <property type="molecule type" value="Genomic_DNA"/>
</dbReference>
<feature type="transmembrane region" description="Helical" evidence="10">
    <location>
        <begin position="441"/>
        <end position="460"/>
    </location>
</feature>
<feature type="transmembrane region" description="Helical" evidence="10">
    <location>
        <begin position="502"/>
        <end position="522"/>
    </location>
</feature>
<evidence type="ECO:0000256" key="1">
    <source>
        <dbReference type="ARBA" id="ARBA00004477"/>
    </source>
</evidence>
<evidence type="ECO:0000256" key="4">
    <source>
        <dbReference type="ARBA" id="ARBA00022692"/>
    </source>
</evidence>
<feature type="transmembrane region" description="Helical" evidence="10">
    <location>
        <begin position="534"/>
        <end position="553"/>
    </location>
</feature>
<evidence type="ECO:0000256" key="2">
    <source>
        <dbReference type="ARBA" id="ARBA00004922"/>
    </source>
</evidence>
<proteinExistence type="inferred from homology"/>
<keyword evidence="5 10" id="KW-0256">Endoplasmic reticulum</keyword>
<feature type="region of interest" description="Disordered" evidence="11">
    <location>
        <begin position="1"/>
        <end position="23"/>
    </location>
</feature>
<feature type="transmembrane region" description="Helical" evidence="10">
    <location>
        <begin position="144"/>
        <end position="165"/>
    </location>
</feature>
<name>A0ABR0GED5_9PEZI</name>
<accession>A0ABR0GED5</accession>
<feature type="transmembrane region" description="Helical" evidence="10">
    <location>
        <begin position="38"/>
        <end position="57"/>
    </location>
</feature>
<sequence>MGAPEDVAAASKPEPIVSATSTTTSTTTSTRLLRGASVLILLQIISRAITFIANQVLLRFLTAQLLGVSTQLEVYYLSVIFFARESLRVAIQRQDSSSFSDDQGSKKQNNGAQAVVNLGYLAIGLGFPLSFLFGWLYLNSLSTSTLASAPNLVVALYIYALAAIVELLSEPAFMVMQTRLQFSARAAAESIATFLRCTITLGSAVYGARRGLFLGVLPFALGQLGYGTGLLLVYLHSGSGLASRENFSLLPRPISSSGQYLHPPTLKLTSSLLSQSVLKHLLTQGDTFLVSILSSPTSQGVYALANNYGSLLARLVFQPIEESSRSYFSRLLSSPSTPLSDKGSEKQTTETTPTPEKTASQSLLSLLKSYLLLSLIITSLAPVAAPLLLSLVAGKQWLTSGAGATLSLYTYYIPLLAINGITEAFVSSVATEKQVHKQSAWMGVFSLVFASAGFITLKVLDMGAEGLVWANGVNMACRIVWCWGFINNWFKQRGVEADVREVLPSGVGVGAAVVAGSLVRGLHFTSKGGVKEVLIGLGKIAGVGVVFLGVLSFSERQFLLSAFQAIKGRRQV</sequence>
<feature type="transmembrane region" description="Helical" evidence="10">
    <location>
        <begin position="186"/>
        <end position="206"/>
    </location>
</feature>
<dbReference type="InterPro" id="IPR007594">
    <property type="entry name" value="RFT1"/>
</dbReference>
<feature type="transmembrane region" description="Helical" evidence="10">
    <location>
        <begin position="212"/>
        <end position="235"/>
    </location>
</feature>
<organism evidence="12 13">
    <name type="scientific">Podospora pseudocomata</name>
    <dbReference type="NCBI Taxonomy" id="2093779"/>
    <lineage>
        <taxon>Eukaryota</taxon>
        <taxon>Fungi</taxon>
        <taxon>Dikarya</taxon>
        <taxon>Ascomycota</taxon>
        <taxon>Pezizomycotina</taxon>
        <taxon>Sordariomycetes</taxon>
        <taxon>Sordariomycetidae</taxon>
        <taxon>Sordariales</taxon>
        <taxon>Podosporaceae</taxon>
        <taxon>Podospora</taxon>
    </lineage>
</organism>
<feature type="transmembrane region" description="Helical" evidence="10">
    <location>
        <begin position="370"/>
        <end position="389"/>
    </location>
</feature>
<feature type="region of interest" description="Disordered" evidence="11">
    <location>
        <begin position="333"/>
        <end position="357"/>
    </location>
</feature>
<evidence type="ECO:0000256" key="9">
    <source>
        <dbReference type="ARBA" id="ARBA00045912"/>
    </source>
</evidence>